<dbReference type="EMBL" id="JAVDWE010000008">
    <property type="protein sequence ID" value="MDR7095197.1"/>
    <property type="molecule type" value="Genomic_DNA"/>
</dbReference>
<evidence type="ECO:0000313" key="2">
    <source>
        <dbReference type="Proteomes" id="UP001265550"/>
    </source>
</evidence>
<dbReference type="Gene3D" id="3.10.180.10">
    <property type="entry name" value="2,3-Dihydroxybiphenyl 1,2-Dioxygenase, domain 1"/>
    <property type="match status" value="1"/>
</dbReference>
<gene>
    <name evidence="1" type="ORF">J2X09_002945</name>
</gene>
<evidence type="ECO:0000313" key="1">
    <source>
        <dbReference type="EMBL" id="MDR7095197.1"/>
    </source>
</evidence>
<reference evidence="1 2" key="1">
    <citation type="submission" date="2023-07" db="EMBL/GenBank/DDBJ databases">
        <title>Sorghum-associated microbial communities from plants grown in Nebraska, USA.</title>
        <authorList>
            <person name="Schachtman D."/>
        </authorList>
    </citation>
    <scope>NUCLEOTIDE SEQUENCE [LARGE SCALE GENOMIC DNA]</scope>
    <source>
        <strain evidence="1 2">BE240</strain>
    </source>
</reference>
<dbReference type="InterPro" id="IPR029068">
    <property type="entry name" value="Glyas_Bleomycin-R_OHBP_Dase"/>
</dbReference>
<comment type="caution">
    <text evidence="1">The sequence shown here is derived from an EMBL/GenBank/DDBJ whole genome shotgun (WGS) entry which is preliminary data.</text>
</comment>
<accession>A0ABU1VCN0</accession>
<dbReference type="Proteomes" id="UP001265550">
    <property type="component" value="Unassembled WGS sequence"/>
</dbReference>
<dbReference type="SUPFAM" id="SSF54593">
    <property type="entry name" value="Glyoxalase/Bleomycin resistance protein/Dihydroxybiphenyl dioxygenase"/>
    <property type="match status" value="1"/>
</dbReference>
<keyword evidence="2" id="KW-1185">Reference proteome</keyword>
<evidence type="ECO:0008006" key="3">
    <source>
        <dbReference type="Google" id="ProtNLM"/>
    </source>
</evidence>
<proteinExistence type="predicted"/>
<sequence length="165" mass="18695">MNAVRHDVANVRTPDLYRAVADYTEVFGFECRQHVTGVCALVVHGPLQVQLWACGATPGRWERPTPGDRGFMPGHHRVEVPRIHVLHASLRAAVLRPCRTALGGHRPLHAHRFEGESPRWQPWGAWELSLTDIDGNVLQLVDRVAWWPDVTAQRQPGEQRLEDRS</sequence>
<protein>
    <recommendedName>
        <fullName evidence="3">VOC domain-containing protein</fullName>
    </recommendedName>
</protein>
<dbReference type="RefSeq" id="WP_204735710.1">
    <property type="nucleotide sequence ID" value="NZ_JAVDWE010000008.1"/>
</dbReference>
<name>A0ABU1VCN0_9BURK</name>
<organism evidence="1 2">
    <name type="scientific">Hydrogenophaga laconesensis</name>
    <dbReference type="NCBI Taxonomy" id="1805971"/>
    <lineage>
        <taxon>Bacteria</taxon>
        <taxon>Pseudomonadati</taxon>
        <taxon>Pseudomonadota</taxon>
        <taxon>Betaproteobacteria</taxon>
        <taxon>Burkholderiales</taxon>
        <taxon>Comamonadaceae</taxon>
        <taxon>Hydrogenophaga</taxon>
    </lineage>
</organism>